<evidence type="ECO:0000256" key="1">
    <source>
        <dbReference type="ARBA" id="ARBA00023015"/>
    </source>
</evidence>
<dbReference type="GO" id="GO:0003700">
    <property type="term" value="F:DNA-binding transcription factor activity"/>
    <property type="evidence" value="ECO:0007669"/>
    <property type="project" value="InterPro"/>
</dbReference>
<dbReference type="AlphaFoldDB" id="F8FI06"/>
<feature type="domain" description="HTH araC/xylS-type" evidence="5">
    <location>
        <begin position="667"/>
        <end position="764"/>
    </location>
</feature>
<dbReference type="SMART" id="SM00342">
    <property type="entry name" value="HTH_ARAC"/>
    <property type="match status" value="1"/>
</dbReference>
<gene>
    <name evidence="6" type="ordered locus">KNP414_04822</name>
</gene>
<sequence>MGKLFSKGTKYYRQSLLLIVAIATLPGLLLSGLMYWGAGGQIELELHQLHRQNMEERAQTIDETLAHLELSLGHWAFEPQFNYTLGSTDFGQDYGRAWDITKTLLIIQSSSELIEHVELYVKGSANRGSIRFSPEYSELNESALNEQYGRLLQHDRPIFWNNTYPGVQKQEQLTIIQKVPGNSKDPVGLLLVRLNMDKLAQLMGTLTPYNGAKTLIFPDNGAPIIRVGDGEENDAFIQELIRDIRSREQEPGLYYFDWQGSQYSVSYDHFTKVSTRWAYISAAPIQEITAPLLSISKSIIIVSCAALVIAVSMAWLASRRIYSPVGQLVHTLSGYRTELLGKGVDEFSWINQKWQELNRESTSLQTKLKHELPHLKESFVQQLIQGYLDRYSSSELIERFRQYGGRVDRSVFTVVHMELIGFSGLAGRFNTGDEGLVTFTACNIIEELAGSRLEQTYVINFHDLTMALLVVEPAATPRDRILSLCREFISGINELLRMQATVVVAPPTEDIKQIGSRFEGAKSAARYRSFEYESQIIDMEQPGLLAETGGLNYPFSIERELIQALRAGEREEAVQQLTLFMEALSAERVTEMDVQQGMMRLLAGILNAVSQVGMNPASLSKGENMFEALSQIRDTRSIMKWFNEHIIEPYMQELEKRTNGQVKRMIEQAKNYLQNEYAKDISLDSCAEHVGAAPYLLSKAFKAETGINFTEYLTHIRMDKAKALLRESDTMINEIALRVGYQPSYFIRLFKKLEGITPGRFRELVRDGGD</sequence>
<dbReference type="PANTHER" id="PTHR43280:SF2">
    <property type="entry name" value="HTH-TYPE TRANSCRIPTIONAL REGULATOR EXSA"/>
    <property type="match status" value="1"/>
</dbReference>
<dbReference type="InterPro" id="IPR018062">
    <property type="entry name" value="HTH_AraC-typ_CS"/>
</dbReference>
<dbReference type="SUPFAM" id="SSF46689">
    <property type="entry name" value="Homeodomain-like"/>
    <property type="match status" value="2"/>
</dbReference>
<dbReference type="GO" id="GO:0043565">
    <property type="term" value="F:sequence-specific DNA binding"/>
    <property type="evidence" value="ECO:0007669"/>
    <property type="project" value="InterPro"/>
</dbReference>
<dbReference type="PROSITE" id="PS01124">
    <property type="entry name" value="HTH_ARAC_FAMILY_2"/>
    <property type="match status" value="1"/>
</dbReference>
<organism evidence="6 7">
    <name type="scientific">Paenibacillus mucilaginosus (strain KNP414)</name>
    <dbReference type="NCBI Taxonomy" id="1036673"/>
    <lineage>
        <taxon>Bacteria</taxon>
        <taxon>Bacillati</taxon>
        <taxon>Bacillota</taxon>
        <taxon>Bacilli</taxon>
        <taxon>Bacillales</taxon>
        <taxon>Paenibacillaceae</taxon>
        <taxon>Paenibacillus</taxon>
    </lineage>
</organism>
<evidence type="ECO:0000256" key="2">
    <source>
        <dbReference type="ARBA" id="ARBA00023125"/>
    </source>
</evidence>
<evidence type="ECO:0000313" key="6">
    <source>
        <dbReference type="EMBL" id="AEI43348.1"/>
    </source>
</evidence>
<dbReference type="InterPro" id="IPR009057">
    <property type="entry name" value="Homeodomain-like_sf"/>
</dbReference>
<dbReference type="PATRIC" id="fig|1036673.3.peg.4440"/>
<reference evidence="6 7" key="2">
    <citation type="journal article" date="2013" name="Genome Announc.">
        <title>Genome Sequence of Growth-Improving Paenibacillus mucilaginosus Strain KNP414.</title>
        <authorList>
            <person name="Lu J.J."/>
            <person name="Wang J.F."/>
            <person name="Hu X.F."/>
        </authorList>
    </citation>
    <scope>NUCLEOTIDE SEQUENCE [LARGE SCALE GENOMIC DNA]</scope>
    <source>
        <strain evidence="6 7">KNP414</strain>
    </source>
</reference>
<protein>
    <submittedName>
        <fullName evidence="6">Transcriptional regulator, AraC family</fullName>
    </submittedName>
</protein>
<evidence type="ECO:0000259" key="5">
    <source>
        <dbReference type="PROSITE" id="PS01124"/>
    </source>
</evidence>
<feature type="transmembrane region" description="Helical" evidence="4">
    <location>
        <begin position="16"/>
        <end position="38"/>
    </location>
</feature>
<dbReference type="Gene3D" id="3.30.450.20">
    <property type="entry name" value="PAS domain"/>
    <property type="match status" value="1"/>
</dbReference>
<reference evidence="7" key="1">
    <citation type="submission" date="2011-06" db="EMBL/GenBank/DDBJ databases">
        <title>Complete genome sequence of Paenibacillus mucilaginosus KNP414.</title>
        <authorList>
            <person name="Wang J."/>
            <person name="Hu S."/>
            <person name="Hu X."/>
            <person name="Zhang B."/>
            <person name="Dong D."/>
            <person name="Zhang S."/>
            <person name="Zhao K."/>
            <person name="Wu D."/>
        </authorList>
    </citation>
    <scope>NUCLEOTIDE SEQUENCE [LARGE SCALE GENOMIC DNA]</scope>
    <source>
        <strain evidence="7">KNP414</strain>
    </source>
</reference>
<accession>F8FI06</accession>
<keyword evidence="4" id="KW-1133">Transmembrane helix</keyword>
<dbReference type="PROSITE" id="PS00041">
    <property type="entry name" value="HTH_ARAC_FAMILY_1"/>
    <property type="match status" value="1"/>
</dbReference>
<keyword evidence="1" id="KW-0805">Transcription regulation</keyword>
<keyword evidence="3" id="KW-0804">Transcription</keyword>
<dbReference type="Pfam" id="PF12833">
    <property type="entry name" value="HTH_18"/>
    <property type="match status" value="1"/>
</dbReference>
<name>F8FI06_PAEMK</name>
<dbReference type="KEGG" id="pms:KNP414_04822"/>
<keyword evidence="2" id="KW-0238">DNA-binding</keyword>
<keyword evidence="4" id="KW-0812">Transmembrane</keyword>
<evidence type="ECO:0000256" key="3">
    <source>
        <dbReference type="ARBA" id="ARBA00023163"/>
    </source>
</evidence>
<dbReference type="Proteomes" id="UP000006620">
    <property type="component" value="Chromosome"/>
</dbReference>
<dbReference type="EMBL" id="CP002869">
    <property type="protein sequence ID" value="AEI43348.1"/>
    <property type="molecule type" value="Genomic_DNA"/>
</dbReference>
<evidence type="ECO:0000256" key="4">
    <source>
        <dbReference type="SAM" id="Phobius"/>
    </source>
</evidence>
<evidence type="ECO:0000313" key="7">
    <source>
        <dbReference type="Proteomes" id="UP000006620"/>
    </source>
</evidence>
<dbReference type="HOGENOM" id="CLU_019175_2_1_9"/>
<keyword evidence="4" id="KW-0472">Membrane</keyword>
<dbReference type="Gene3D" id="1.10.10.60">
    <property type="entry name" value="Homeodomain-like"/>
    <property type="match status" value="2"/>
</dbReference>
<dbReference type="PANTHER" id="PTHR43280">
    <property type="entry name" value="ARAC-FAMILY TRANSCRIPTIONAL REGULATOR"/>
    <property type="match status" value="1"/>
</dbReference>
<dbReference type="InterPro" id="IPR018060">
    <property type="entry name" value="HTH_AraC"/>
</dbReference>
<proteinExistence type="predicted"/>
<dbReference type="RefSeq" id="WP_013918501.1">
    <property type="nucleotide sequence ID" value="NC_015690.1"/>
</dbReference>